<gene>
    <name evidence="1" type="ORF">AMECASPLE_011264</name>
</gene>
<accession>A0ABV0YBM3</accession>
<keyword evidence="2" id="KW-1185">Reference proteome</keyword>
<reference evidence="1 2" key="1">
    <citation type="submission" date="2021-06" db="EMBL/GenBank/DDBJ databases">
        <authorList>
            <person name="Palmer J.M."/>
        </authorList>
    </citation>
    <scope>NUCLEOTIDE SEQUENCE [LARGE SCALE GENOMIC DNA]</scope>
    <source>
        <strain evidence="1 2">AS_MEX2019</strain>
        <tissue evidence="1">Muscle</tissue>
    </source>
</reference>
<dbReference type="Proteomes" id="UP001469553">
    <property type="component" value="Unassembled WGS sequence"/>
</dbReference>
<dbReference type="EMBL" id="JAHRIP010028890">
    <property type="protein sequence ID" value="MEQ2291224.1"/>
    <property type="molecule type" value="Genomic_DNA"/>
</dbReference>
<sequence>MLFTKRERTKTHRPDDCLLAPLLLPCTSPVQNSPTNTHTTLHSSCLIHGSFILQKVEGLMMKAGIQSWTMLSYLHYIPPNSVAAHFDSLCWGDKLPLALG</sequence>
<proteinExistence type="predicted"/>
<organism evidence="1 2">
    <name type="scientific">Ameca splendens</name>
    <dbReference type="NCBI Taxonomy" id="208324"/>
    <lineage>
        <taxon>Eukaryota</taxon>
        <taxon>Metazoa</taxon>
        <taxon>Chordata</taxon>
        <taxon>Craniata</taxon>
        <taxon>Vertebrata</taxon>
        <taxon>Euteleostomi</taxon>
        <taxon>Actinopterygii</taxon>
        <taxon>Neopterygii</taxon>
        <taxon>Teleostei</taxon>
        <taxon>Neoteleostei</taxon>
        <taxon>Acanthomorphata</taxon>
        <taxon>Ovalentaria</taxon>
        <taxon>Atherinomorphae</taxon>
        <taxon>Cyprinodontiformes</taxon>
        <taxon>Goodeidae</taxon>
        <taxon>Ameca</taxon>
    </lineage>
</organism>
<evidence type="ECO:0000313" key="1">
    <source>
        <dbReference type="EMBL" id="MEQ2291224.1"/>
    </source>
</evidence>
<comment type="caution">
    <text evidence="1">The sequence shown here is derived from an EMBL/GenBank/DDBJ whole genome shotgun (WGS) entry which is preliminary data.</text>
</comment>
<name>A0ABV0YBM3_9TELE</name>
<protein>
    <submittedName>
        <fullName evidence="1">Uncharacterized protein</fullName>
    </submittedName>
</protein>
<evidence type="ECO:0000313" key="2">
    <source>
        <dbReference type="Proteomes" id="UP001469553"/>
    </source>
</evidence>